<accession>B5U369</accession>
<evidence type="ECO:0000313" key="2">
    <source>
        <dbReference type="EMBL" id="ACI06215.1"/>
    </source>
</evidence>
<sequence length="159" mass="17724">MTMAGRGPAPGFGAKNPDERRRRNKQPELAVIKADGKKHGPELPDTHEWPQATLDWWDTWRTSAQAQKFTATDWAFLLDTAVLHAEFWLGNRSLAGELRLRAAKFGATPEDRARLKIEIGDPDTPAAGAKTRLKAKDAKDRRRRLTLRAVGDDSGQGEE</sequence>
<dbReference type="KEGG" id="vg:6940300"/>
<proteinExistence type="predicted"/>
<feature type="region of interest" description="Disordered" evidence="1">
    <location>
        <begin position="1"/>
        <end position="47"/>
    </location>
</feature>
<gene>
    <name evidence="2" type="primary">1</name>
    <name evidence="2" type="ORF">BRUJITA_1</name>
</gene>
<dbReference type="OrthoDB" id="16806at10239"/>
<dbReference type="InterPro" id="IPR057972">
    <property type="entry name" value="Terminase_7"/>
</dbReference>
<feature type="compositionally biased region" description="Basic and acidic residues" evidence="1">
    <location>
        <begin position="34"/>
        <end position="47"/>
    </location>
</feature>
<evidence type="ECO:0000256" key="1">
    <source>
        <dbReference type="SAM" id="MobiDB-lite"/>
    </source>
</evidence>
<keyword evidence="3" id="KW-1185">Reference proteome</keyword>
<feature type="region of interest" description="Disordered" evidence="1">
    <location>
        <begin position="120"/>
        <end position="140"/>
    </location>
</feature>
<reference evidence="2 3" key="1">
    <citation type="submission" date="2008-08" db="EMBL/GenBank/DDBJ databases">
        <authorList>
            <person name="Germane K."/>
            <person name="Scanlon M.A."/>
            <person name="Naranbhai A."/>
            <person name="Sukkhu M."/>
            <person name="Naranbhai V."/>
            <person name="Edgar R.H."/>
            <person name="Ko C."/>
            <person name="Peebles C."/>
            <person name="Jacobs-Sera D."/>
            <person name="Hendrix R.W."/>
            <person name="Hatfull G.F."/>
        </authorList>
    </citation>
    <scope>NUCLEOTIDE SEQUENCE [LARGE SCALE GENOMIC DNA]</scope>
</reference>
<protein>
    <recommendedName>
        <fullName evidence="4">Terminase small subunit</fullName>
    </recommendedName>
</protein>
<dbReference type="GeneID" id="6940300"/>
<evidence type="ECO:0008006" key="4">
    <source>
        <dbReference type="Google" id="ProtNLM"/>
    </source>
</evidence>
<dbReference type="RefSeq" id="YP_002241984.1">
    <property type="nucleotide sequence ID" value="NC_011291.1"/>
</dbReference>
<evidence type="ECO:0000313" key="3">
    <source>
        <dbReference type="Proteomes" id="UP000002176"/>
    </source>
</evidence>
<dbReference type="Proteomes" id="UP000002176">
    <property type="component" value="Segment"/>
</dbReference>
<dbReference type="EMBL" id="FJ168659">
    <property type="protein sequence ID" value="ACI06215.1"/>
    <property type="molecule type" value="Genomic_DNA"/>
</dbReference>
<dbReference type="Pfam" id="PF25673">
    <property type="entry name" value="Terminase_7"/>
    <property type="match status" value="1"/>
</dbReference>
<name>B5U369_9CAUD</name>
<organism evidence="2 3">
    <name type="scientific">Mycobacterium phage Brujita</name>
    <dbReference type="NCBI Taxonomy" id="2902904"/>
    <lineage>
        <taxon>Viruses</taxon>
        <taxon>Duplodnaviria</taxon>
        <taxon>Heunggongvirae</taxon>
        <taxon>Uroviricota</taxon>
        <taxon>Caudoviricetes</taxon>
        <taxon>Chebruvirinae</taxon>
        <taxon>Brujitavirus</taxon>
        <taxon>Brujitavirus brujita</taxon>
    </lineage>
</organism>